<dbReference type="SUPFAM" id="SSF68906">
    <property type="entry name" value="SAP domain"/>
    <property type="match status" value="1"/>
</dbReference>
<dbReference type="EMBL" id="NPIC01000003">
    <property type="protein sequence ID" value="RDL37932.1"/>
    <property type="molecule type" value="Genomic_DNA"/>
</dbReference>
<gene>
    <name evidence="3" type="ORF">BP5553_05365</name>
</gene>
<protein>
    <recommendedName>
        <fullName evidence="2">SAP domain-containing protein</fullName>
    </recommendedName>
</protein>
<dbReference type="GeneID" id="43598214"/>
<dbReference type="STRING" id="2656787.A0A370TQY8"/>
<organism evidence="3 4">
    <name type="scientific">Venustampulla echinocandica</name>
    <dbReference type="NCBI Taxonomy" id="2656787"/>
    <lineage>
        <taxon>Eukaryota</taxon>
        <taxon>Fungi</taxon>
        <taxon>Dikarya</taxon>
        <taxon>Ascomycota</taxon>
        <taxon>Pezizomycotina</taxon>
        <taxon>Leotiomycetes</taxon>
        <taxon>Helotiales</taxon>
        <taxon>Pleuroascaceae</taxon>
        <taxon>Venustampulla</taxon>
    </lineage>
</organism>
<dbReference type="AlphaFoldDB" id="A0A370TQY8"/>
<dbReference type="Pfam" id="PF02037">
    <property type="entry name" value="SAP"/>
    <property type="match status" value="1"/>
</dbReference>
<proteinExistence type="predicted"/>
<dbReference type="InterPro" id="IPR036361">
    <property type="entry name" value="SAP_dom_sf"/>
</dbReference>
<evidence type="ECO:0000259" key="2">
    <source>
        <dbReference type="SMART" id="SM00513"/>
    </source>
</evidence>
<reference evidence="3 4" key="1">
    <citation type="journal article" date="2018" name="IMA Fungus">
        <title>IMA Genome-F 9: Draft genome sequence of Annulohypoxylon stygium, Aspergillus mulundensis, Berkeleyomyces basicola (syn. Thielaviopsis basicola), Ceratocystis smalleyi, two Cercospora beticola strains, Coleophoma cylindrospora, Fusarium fracticaudum, Phialophora cf. hyalina, and Morchella septimelata.</title>
        <authorList>
            <person name="Wingfield B.D."/>
            <person name="Bills G.F."/>
            <person name="Dong Y."/>
            <person name="Huang W."/>
            <person name="Nel W.J."/>
            <person name="Swalarsk-Parry B.S."/>
            <person name="Vaghefi N."/>
            <person name="Wilken P.M."/>
            <person name="An Z."/>
            <person name="de Beer Z.W."/>
            <person name="De Vos L."/>
            <person name="Chen L."/>
            <person name="Duong T.A."/>
            <person name="Gao Y."/>
            <person name="Hammerbacher A."/>
            <person name="Kikkert J.R."/>
            <person name="Li Y."/>
            <person name="Li H."/>
            <person name="Li K."/>
            <person name="Li Q."/>
            <person name="Liu X."/>
            <person name="Ma X."/>
            <person name="Naidoo K."/>
            <person name="Pethybridge S.J."/>
            <person name="Sun J."/>
            <person name="Steenkamp E.T."/>
            <person name="van der Nest M.A."/>
            <person name="van Wyk S."/>
            <person name="Wingfield M.J."/>
            <person name="Xiong C."/>
            <person name="Yue Q."/>
            <person name="Zhang X."/>
        </authorList>
    </citation>
    <scope>NUCLEOTIDE SEQUENCE [LARGE SCALE GENOMIC DNA]</scope>
    <source>
        <strain evidence="3 4">BP 5553</strain>
    </source>
</reference>
<sequence>MSRVTPPVTKLAQAVRRISSTQTANRSSTLLDSQARSAYLPRSRLDLKAECSKRQLKTNGNKAELVERLAAADLINNSHGFHTLGDGHRPAAPVTRTIPLMQTFRSSAPKQAVRDASTMDHFTFPQIPDVPSNPFAKLRVPLLPDNYSPDRSPESGLMVEAADEAVFRPEINVCASHPENVAPAALSEVVGNEALEVDLGQLTAGFSSSADADSKEPGVLKELWSGLVDDLIGSKAGSPKLAI</sequence>
<dbReference type="InterPro" id="IPR003034">
    <property type="entry name" value="SAP_dom"/>
</dbReference>
<keyword evidence="4" id="KW-1185">Reference proteome</keyword>
<dbReference type="OrthoDB" id="3993201at2759"/>
<evidence type="ECO:0000313" key="3">
    <source>
        <dbReference type="EMBL" id="RDL37932.1"/>
    </source>
</evidence>
<feature type="domain" description="SAP" evidence="2">
    <location>
        <begin position="39"/>
        <end position="73"/>
    </location>
</feature>
<accession>A0A370TQY8</accession>
<dbReference type="Gene3D" id="1.10.720.30">
    <property type="entry name" value="SAP domain"/>
    <property type="match status" value="1"/>
</dbReference>
<evidence type="ECO:0000313" key="4">
    <source>
        <dbReference type="Proteomes" id="UP000254866"/>
    </source>
</evidence>
<comment type="caution">
    <text evidence="3">The sequence shown here is derived from an EMBL/GenBank/DDBJ whole genome shotgun (WGS) entry which is preliminary data.</text>
</comment>
<dbReference type="RefSeq" id="XP_031870588.1">
    <property type="nucleotide sequence ID" value="XM_032013988.1"/>
</dbReference>
<dbReference type="SMART" id="SM00513">
    <property type="entry name" value="SAP"/>
    <property type="match status" value="1"/>
</dbReference>
<feature type="region of interest" description="Disordered" evidence="1">
    <location>
        <begin position="1"/>
        <end position="20"/>
    </location>
</feature>
<dbReference type="Proteomes" id="UP000254866">
    <property type="component" value="Unassembled WGS sequence"/>
</dbReference>
<name>A0A370TQY8_9HELO</name>
<evidence type="ECO:0000256" key="1">
    <source>
        <dbReference type="SAM" id="MobiDB-lite"/>
    </source>
</evidence>